<comment type="caution">
    <text evidence="1">The sequence shown here is derived from an EMBL/GenBank/DDBJ whole genome shotgun (WGS) entry which is preliminary data.</text>
</comment>
<sequence length="85" mass="9002">MTATKSRTYGLASNPSEWAAHRRAVVFSVHRMYPGVDAERAATEGLGELCRQIVMRGAVDRPAVVWCEAAVAAAARMRGASGVAA</sequence>
<reference evidence="1 2" key="1">
    <citation type="submission" date="2020-07" db="EMBL/GenBank/DDBJ databases">
        <title>Sequencing the genomes of 1000 actinobacteria strains.</title>
        <authorList>
            <person name="Klenk H.-P."/>
        </authorList>
    </citation>
    <scope>NUCLEOTIDE SEQUENCE [LARGE SCALE GENOMIC DNA]</scope>
    <source>
        <strain evidence="1 2">DSM 44121</strain>
    </source>
</reference>
<evidence type="ECO:0000313" key="1">
    <source>
        <dbReference type="EMBL" id="MBA8811764.1"/>
    </source>
</evidence>
<organism evidence="1 2">
    <name type="scientific">Promicromonospora sukumoe</name>
    <dbReference type="NCBI Taxonomy" id="88382"/>
    <lineage>
        <taxon>Bacteria</taxon>
        <taxon>Bacillati</taxon>
        <taxon>Actinomycetota</taxon>
        <taxon>Actinomycetes</taxon>
        <taxon>Micrococcales</taxon>
        <taxon>Promicromonosporaceae</taxon>
        <taxon>Promicromonospora</taxon>
    </lineage>
</organism>
<proteinExistence type="predicted"/>
<accession>A0A7W3JF97</accession>
<dbReference type="AlphaFoldDB" id="A0A7W3JF97"/>
<dbReference type="RefSeq" id="WP_182620926.1">
    <property type="nucleotide sequence ID" value="NZ_BAAATF010000009.1"/>
</dbReference>
<gene>
    <name evidence="1" type="ORF">FHX71_005782</name>
</gene>
<name>A0A7W3JF97_9MICO</name>
<protein>
    <submittedName>
        <fullName evidence="1">Uncharacterized protein</fullName>
    </submittedName>
</protein>
<dbReference type="EMBL" id="JACGWV010000004">
    <property type="protein sequence ID" value="MBA8811764.1"/>
    <property type="molecule type" value="Genomic_DNA"/>
</dbReference>
<dbReference type="Proteomes" id="UP000540568">
    <property type="component" value="Unassembled WGS sequence"/>
</dbReference>
<evidence type="ECO:0000313" key="2">
    <source>
        <dbReference type="Proteomes" id="UP000540568"/>
    </source>
</evidence>
<keyword evidence="2" id="KW-1185">Reference proteome</keyword>